<evidence type="ECO:0000313" key="2">
    <source>
        <dbReference type="Proteomes" id="UP000308600"/>
    </source>
</evidence>
<evidence type="ECO:0000313" key="1">
    <source>
        <dbReference type="EMBL" id="TFK74219.1"/>
    </source>
</evidence>
<proteinExistence type="predicted"/>
<dbReference type="EMBL" id="ML208269">
    <property type="protein sequence ID" value="TFK74219.1"/>
    <property type="molecule type" value="Genomic_DNA"/>
</dbReference>
<protein>
    <submittedName>
        <fullName evidence="1">Uncharacterized protein</fullName>
    </submittedName>
</protein>
<keyword evidence="2" id="KW-1185">Reference proteome</keyword>
<sequence length="335" mass="37275">MSTVKVIKDGPQFERELREWLLAVKPANRNQKGAFFVAQLNHLIAGNKSGDRINFNSFQNAEFMRGIYDVFREALKHPNNARLDWGEIESFIDSVGALKRRKVQEEEDISDEDAGRPKKRMSVRKEAGAKSTKATRGGGATLSRKYEPLSPRHTKKPSSGRGHADATDEENNGAELEVAATQLMCYDPPCTACAGHGLPCIAPVDPNCLACKLCRARRAKCSKLEEIRSKAPTSKENGAEMDHDPNEFADEATSSRPQASLSRKEFDTHTKQEAEQISKLRRQVEGLERDNKNLADCVESLAETILQFLSEQKEDIHGAMDSVKSLKSKLRRGGH</sequence>
<accession>A0ACD3B9A6</accession>
<reference evidence="1 2" key="1">
    <citation type="journal article" date="2019" name="Nat. Ecol. Evol.">
        <title>Megaphylogeny resolves global patterns of mushroom evolution.</title>
        <authorList>
            <person name="Varga T."/>
            <person name="Krizsan K."/>
            <person name="Foldi C."/>
            <person name="Dima B."/>
            <person name="Sanchez-Garcia M."/>
            <person name="Sanchez-Ramirez S."/>
            <person name="Szollosi G.J."/>
            <person name="Szarkandi J.G."/>
            <person name="Papp V."/>
            <person name="Albert L."/>
            <person name="Andreopoulos W."/>
            <person name="Angelini C."/>
            <person name="Antonin V."/>
            <person name="Barry K.W."/>
            <person name="Bougher N.L."/>
            <person name="Buchanan P."/>
            <person name="Buyck B."/>
            <person name="Bense V."/>
            <person name="Catcheside P."/>
            <person name="Chovatia M."/>
            <person name="Cooper J."/>
            <person name="Damon W."/>
            <person name="Desjardin D."/>
            <person name="Finy P."/>
            <person name="Geml J."/>
            <person name="Haridas S."/>
            <person name="Hughes K."/>
            <person name="Justo A."/>
            <person name="Karasinski D."/>
            <person name="Kautmanova I."/>
            <person name="Kiss B."/>
            <person name="Kocsube S."/>
            <person name="Kotiranta H."/>
            <person name="LaButti K.M."/>
            <person name="Lechner B.E."/>
            <person name="Liimatainen K."/>
            <person name="Lipzen A."/>
            <person name="Lukacs Z."/>
            <person name="Mihaltcheva S."/>
            <person name="Morgado L.N."/>
            <person name="Niskanen T."/>
            <person name="Noordeloos M.E."/>
            <person name="Ohm R.A."/>
            <person name="Ortiz-Santana B."/>
            <person name="Ovrebo C."/>
            <person name="Racz N."/>
            <person name="Riley R."/>
            <person name="Savchenko A."/>
            <person name="Shiryaev A."/>
            <person name="Soop K."/>
            <person name="Spirin V."/>
            <person name="Szebenyi C."/>
            <person name="Tomsovsky M."/>
            <person name="Tulloss R.E."/>
            <person name="Uehling J."/>
            <person name="Grigoriev I.V."/>
            <person name="Vagvolgyi C."/>
            <person name="Papp T."/>
            <person name="Martin F.M."/>
            <person name="Miettinen O."/>
            <person name="Hibbett D.S."/>
            <person name="Nagy L.G."/>
        </authorList>
    </citation>
    <scope>NUCLEOTIDE SEQUENCE [LARGE SCALE GENOMIC DNA]</scope>
    <source>
        <strain evidence="1 2">NL-1719</strain>
    </source>
</reference>
<organism evidence="1 2">
    <name type="scientific">Pluteus cervinus</name>
    <dbReference type="NCBI Taxonomy" id="181527"/>
    <lineage>
        <taxon>Eukaryota</taxon>
        <taxon>Fungi</taxon>
        <taxon>Dikarya</taxon>
        <taxon>Basidiomycota</taxon>
        <taxon>Agaricomycotina</taxon>
        <taxon>Agaricomycetes</taxon>
        <taxon>Agaricomycetidae</taxon>
        <taxon>Agaricales</taxon>
        <taxon>Pluteineae</taxon>
        <taxon>Pluteaceae</taxon>
        <taxon>Pluteus</taxon>
    </lineage>
</organism>
<name>A0ACD3B9A6_9AGAR</name>
<dbReference type="Proteomes" id="UP000308600">
    <property type="component" value="Unassembled WGS sequence"/>
</dbReference>
<gene>
    <name evidence="1" type="ORF">BDN72DRAFT_854139</name>
</gene>